<keyword evidence="2" id="KW-1133">Transmembrane helix</keyword>
<evidence type="ECO:0000259" key="3">
    <source>
        <dbReference type="Pfam" id="PF06738"/>
    </source>
</evidence>
<dbReference type="InterPro" id="IPR051361">
    <property type="entry name" value="ThrE/Ser_Exporter"/>
</dbReference>
<name>A0ABW0MX05_9ACTN</name>
<organism evidence="4 5">
    <name type="scientific">Nocardioides caricicola</name>
    <dbReference type="NCBI Taxonomy" id="634770"/>
    <lineage>
        <taxon>Bacteria</taxon>
        <taxon>Bacillati</taxon>
        <taxon>Actinomycetota</taxon>
        <taxon>Actinomycetes</taxon>
        <taxon>Propionibacteriales</taxon>
        <taxon>Nocardioidaceae</taxon>
        <taxon>Nocardioides</taxon>
    </lineage>
</organism>
<evidence type="ECO:0000313" key="4">
    <source>
        <dbReference type="EMBL" id="MFC5492454.1"/>
    </source>
</evidence>
<dbReference type="EMBL" id="JBHSMD010000002">
    <property type="protein sequence ID" value="MFC5492454.1"/>
    <property type="molecule type" value="Genomic_DNA"/>
</dbReference>
<feature type="transmembrane region" description="Helical" evidence="2">
    <location>
        <begin position="384"/>
        <end position="406"/>
    </location>
</feature>
<keyword evidence="5" id="KW-1185">Reference proteome</keyword>
<feature type="transmembrane region" description="Helical" evidence="2">
    <location>
        <begin position="304"/>
        <end position="323"/>
    </location>
</feature>
<feature type="transmembrane region" description="Helical" evidence="2">
    <location>
        <begin position="157"/>
        <end position="177"/>
    </location>
</feature>
<comment type="caution">
    <text evidence="4">The sequence shown here is derived from an EMBL/GenBank/DDBJ whole genome shotgun (WGS) entry which is preliminary data.</text>
</comment>
<feature type="transmembrane region" description="Helical" evidence="2">
    <location>
        <begin position="271"/>
        <end position="292"/>
    </location>
</feature>
<dbReference type="InterPro" id="IPR010619">
    <property type="entry name" value="ThrE-like_N"/>
</dbReference>
<dbReference type="PANTHER" id="PTHR31082">
    <property type="entry name" value="PHEROMONE-REGULATED MEMBRANE PROTEIN 10"/>
    <property type="match status" value="1"/>
</dbReference>
<feature type="transmembrane region" description="Helical" evidence="2">
    <location>
        <begin position="354"/>
        <end position="372"/>
    </location>
</feature>
<dbReference type="Proteomes" id="UP001595956">
    <property type="component" value="Unassembled WGS sequence"/>
</dbReference>
<accession>A0ABW0MX05</accession>
<evidence type="ECO:0000313" key="5">
    <source>
        <dbReference type="Proteomes" id="UP001595956"/>
    </source>
</evidence>
<proteinExistence type="inferred from homology"/>
<dbReference type="RefSeq" id="WP_345170780.1">
    <property type="nucleotide sequence ID" value="NZ_BAABFQ010000003.1"/>
</dbReference>
<feature type="transmembrane region" description="Helical" evidence="2">
    <location>
        <begin position="330"/>
        <end position="348"/>
    </location>
</feature>
<sequence>MEDAGDPRARRRWRSRRRGVIARIDEIAQRALGDTAMVAPVPDQAPEEVLELLRDLGAAMSRAQDNAERITLILDDVAKAYGAYGVSFFVLPTGIFVRIEAGSSTRVDFAPTSSQSSLRLDQIDQLYRVVDDIRQGKLDVATAKARLAELLRRPRRLGMASVVIGTTILTLGLGLLLHPTAGAVPAYLLLGLVVGVLQWVAERERTLAMLLPVAASFAVTWAAFAWAAPTFDAAPLDLVIAALVVFLPGAALTMATVELAAGSMLSGSARLVYGLQRLLLLSFGIAMGVQVAGLPDHAATSETLGAWAPWVGVFVFAVGHFFASAAPGRTFAWLVLVLYVAYAAQFAAGAVLGSLGGSFVAGAVLLPVAYLVQDRRSGPPVPATFLPAFWMLVPGALGLEGVTQLIGDEEVAGLGDFLNALLAVVAIAIGVLVGSGFSERVGRATSHWRGI</sequence>
<reference evidence="5" key="1">
    <citation type="journal article" date="2019" name="Int. J. Syst. Evol. Microbiol.">
        <title>The Global Catalogue of Microorganisms (GCM) 10K type strain sequencing project: providing services to taxonomists for standard genome sequencing and annotation.</title>
        <authorList>
            <consortium name="The Broad Institute Genomics Platform"/>
            <consortium name="The Broad Institute Genome Sequencing Center for Infectious Disease"/>
            <person name="Wu L."/>
            <person name="Ma J."/>
        </authorList>
    </citation>
    <scope>NUCLEOTIDE SEQUENCE [LARGE SCALE GENOMIC DNA]</scope>
    <source>
        <strain evidence="5">KACC 13778</strain>
    </source>
</reference>
<dbReference type="Pfam" id="PF06738">
    <property type="entry name" value="ThrE"/>
    <property type="match status" value="1"/>
</dbReference>
<dbReference type="PANTHER" id="PTHR31082:SF4">
    <property type="entry name" value="PHEROMONE-REGULATED MEMBRANE PROTEIN 10"/>
    <property type="match status" value="1"/>
</dbReference>
<keyword evidence="2" id="KW-0472">Membrane</keyword>
<feature type="transmembrane region" description="Helical" evidence="2">
    <location>
        <begin position="207"/>
        <end position="226"/>
    </location>
</feature>
<feature type="transmembrane region" description="Helical" evidence="2">
    <location>
        <begin position="418"/>
        <end position="437"/>
    </location>
</feature>
<feature type="domain" description="Threonine/serine exporter-like N-terminal" evidence="3">
    <location>
        <begin position="55"/>
        <end position="291"/>
    </location>
</feature>
<feature type="transmembrane region" description="Helical" evidence="2">
    <location>
        <begin position="238"/>
        <end position="259"/>
    </location>
</feature>
<feature type="transmembrane region" description="Helical" evidence="2">
    <location>
        <begin position="183"/>
        <end position="200"/>
    </location>
</feature>
<keyword evidence="2" id="KW-0812">Transmembrane</keyword>
<comment type="similarity">
    <text evidence="1">Belongs to the ThrE exporter (TC 2.A.79) family.</text>
</comment>
<gene>
    <name evidence="4" type="ORF">ACFPKY_05065</name>
</gene>
<protein>
    <submittedName>
        <fullName evidence="4">Threonine/serine exporter ThrE family protein</fullName>
    </submittedName>
</protein>
<evidence type="ECO:0000256" key="1">
    <source>
        <dbReference type="ARBA" id="ARBA00034125"/>
    </source>
</evidence>
<evidence type="ECO:0000256" key="2">
    <source>
        <dbReference type="SAM" id="Phobius"/>
    </source>
</evidence>